<comment type="caution">
    <text evidence="11">The sequence shown here is derived from an EMBL/GenBank/DDBJ whole genome shotgun (WGS) entry which is preliminary data.</text>
</comment>
<dbReference type="PIRSF" id="PIRSF000103">
    <property type="entry name" value="HIBADH"/>
    <property type="match status" value="1"/>
</dbReference>
<dbReference type="InterPro" id="IPR036291">
    <property type="entry name" value="NAD(P)-bd_dom_sf"/>
</dbReference>
<dbReference type="FunFam" id="1.10.1040.10:FF:000006">
    <property type="entry name" value="3-hydroxyisobutyrate dehydrogenase"/>
    <property type="match status" value="1"/>
</dbReference>
<dbReference type="PANTHER" id="PTHR22981">
    <property type="entry name" value="3-HYDROXYISOBUTYRATE DEHYDROGENASE-RELATED"/>
    <property type="match status" value="1"/>
</dbReference>
<dbReference type="GO" id="GO:0051287">
    <property type="term" value="F:NAD binding"/>
    <property type="evidence" value="ECO:0007669"/>
    <property type="project" value="InterPro"/>
</dbReference>
<accession>A0A813XPJ6</accession>
<feature type="active site" evidence="8">
    <location>
        <position position="211"/>
    </location>
</feature>
<evidence type="ECO:0000256" key="4">
    <source>
        <dbReference type="ARBA" id="ARBA00022456"/>
    </source>
</evidence>
<dbReference type="GO" id="GO:0005739">
    <property type="term" value="C:mitochondrion"/>
    <property type="evidence" value="ECO:0007669"/>
    <property type="project" value="TreeGrafter"/>
</dbReference>
<dbReference type="Proteomes" id="UP000663864">
    <property type="component" value="Unassembled WGS sequence"/>
</dbReference>
<feature type="domain" description="6-phosphogluconate dehydrogenase NADP-binding" evidence="9">
    <location>
        <begin position="144"/>
        <end position="202"/>
    </location>
</feature>
<gene>
    <name evidence="11" type="ORF">ZHD862_LOCUS5972</name>
</gene>
<name>A0A813XPJ6_9BILA</name>
<comment type="catalytic activity">
    <reaction evidence="7">
        <text>3-hydroxy-2-methylpropanoate + NAD(+) = 2-methyl-3-oxopropanoate + NADH + H(+)</text>
        <dbReference type="Rhea" id="RHEA:17681"/>
        <dbReference type="ChEBI" id="CHEBI:11805"/>
        <dbReference type="ChEBI" id="CHEBI:15378"/>
        <dbReference type="ChEBI" id="CHEBI:57540"/>
        <dbReference type="ChEBI" id="CHEBI:57700"/>
        <dbReference type="ChEBI" id="CHEBI:57945"/>
        <dbReference type="EC" id="1.1.1.31"/>
    </reaction>
</comment>
<feature type="domain" description="3-hydroxyisobutyrate dehydrogenase-like NAD-binding" evidence="10">
    <location>
        <begin position="205"/>
        <end position="332"/>
    </location>
</feature>
<dbReference type="InterPro" id="IPR015815">
    <property type="entry name" value="HIBADH-related"/>
</dbReference>
<feature type="domain" description="6-phosphogluconate dehydrogenase NADP-binding" evidence="9">
    <location>
        <begin position="11"/>
        <end position="143"/>
    </location>
</feature>
<sequence>MVHLSLTRYASIGFFGIGNMGKHMVTHLIAANHHVTLFDTNPQALDHFKEQKQAKIASVPQEAIANSEFIILMLPNGKFVRDVCQSNIFPSAKKGTFIIDCSTIDARTSKEMAELARSKQLSFVDAPVTGATIAAQKGTLTFLEMAELARSKQLSFVDAPVTGATIAAQKGTLTFLVGGQPNDFKAVEPILGNMGKNVVHVGANGSGLAVKICNNLLVAISMIGTSEAMNLGIKLGMNKDVLAKVINSSSGQCWSSQTYNPCPDVIPNVPSSNDYNGGFASELMAKDLLIALDAAKQVKALTPLTEKATELYNQLCSNGLNKKDFSVIFKYLNEQ</sequence>
<evidence type="ECO:0000256" key="7">
    <source>
        <dbReference type="ARBA" id="ARBA00049197"/>
    </source>
</evidence>
<dbReference type="SUPFAM" id="SSF48179">
    <property type="entry name" value="6-phosphogluconate dehydrogenase C-terminal domain-like"/>
    <property type="match status" value="1"/>
</dbReference>
<proteinExistence type="inferred from homology"/>
<dbReference type="Gene3D" id="3.40.50.720">
    <property type="entry name" value="NAD(P)-binding Rossmann-like Domain"/>
    <property type="match status" value="2"/>
</dbReference>
<dbReference type="GO" id="GO:0006574">
    <property type="term" value="P:L-valine catabolic process"/>
    <property type="evidence" value="ECO:0007669"/>
    <property type="project" value="TreeGrafter"/>
</dbReference>
<dbReference type="InterPro" id="IPR029154">
    <property type="entry name" value="HIBADH-like_NADP-bd"/>
</dbReference>
<evidence type="ECO:0000313" key="11">
    <source>
        <dbReference type="EMBL" id="CAF0872876.1"/>
    </source>
</evidence>
<protein>
    <recommendedName>
        <fullName evidence="3">3-hydroxyisobutyrate dehydrogenase</fullName>
        <ecNumber evidence="3">1.1.1.31</ecNumber>
    </recommendedName>
</protein>
<evidence type="ECO:0000259" key="9">
    <source>
        <dbReference type="Pfam" id="PF03446"/>
    </source>
</evidence>
<evidence type="ECO:0000259" key="10">
    <source>
        <dbReference type="Pfam" id="PF14833"/>
    </source>
</evidence>
<dbReference type="Pfam" id="PF14833">
    <property type="entry name" value="NAD_binding_11"/>
    <property type="match status" value="1"/>
</dbReference>
<dbReference type="SUPFAM" id="SSF51735">
    <property type="entry name" value="NAD(P)-binding Rossmann-fold domains"/>
    <property type="match status" value="2"/>
</dbReference>
<organism evidence="11 12">
    <name type="scientific">Rotaria sordida</name>
    <dbReference type="NCBI Taxonomy" id="392033"/>
    <lineage>
        <taxon>Eukaryota</taxon>
        <taxon>Metazoa</taxon>
        <taxon>Spiralia</taxon>
        <taxon>Gnathifera</taxon>
        <taxon>Rotifera</taxon>
        <taxon>Eurotatoria</taxon>
        <taxon>Bdelloidea</taxon>
        <taxon>Philodinida</taxon>
        <taxon>Philodinidae</taxon>
        <taxon>Rotaria</taxon>
    </lineage>
</organism>
<evidence type="ECO:0000256" key="1">
    <source>
        <dbReference type="ARBA" id="ARBA00005109"/>
    </source>
</evidence>
<dbReference type="InterPro" id="IPR006115">
    <property type="entry name" value="6PGDH_NADP-bd"/>
</dbReference>
<keyword evidence="6" id="KW-0520">NAD</keyword>
<evidence type="ECO:0000256" key="8">
    <source>
        <dbReference type="PIRSR" id="PIRSR000103-1"/>
    </source>
</evidence>
<dbReference type="InterPro" id="IPR013328">
    <property type="entry name" value="6PGD_dom2"/>
</dbReference>
<dbReference type="EC" id="1.1.1.31" evidence="3"/>
<evidence type="ECO:0000313" key="12">
    <source>
        <dbReference type="Proteomes" id="UP000663864"/>
    </source>
</evidence>
<evidence type="ECO:0000256" key="3">
    <source>
        <dbReference type="ARBA" id="ARBA00012991"/>
    </source>
</evidence>
<dbReference type="GO" id="GO:0050661">
    <property type="term" value="F:NADP binding"/>
    <property type="evidence" value="ECO:0007669"/>
    <property type="project" value="InterPro"/>
</dbReference>
<keyword evidence="5" id="KW-0560">Oxidoreductase</keyword>
<evidence type="ECO:0000256" key="6">
    <source>
        <dbReference type="ARBA" id="ARBA00023027"/>
    </source>
</evidence>
<dbReference type="AlphaFoldDB" id="A0A813XPJ6"/>
<dbReference type="EMBL" id="CAJNOT010000163">
    <property type="protein sequence ID" value="CAF0872876.1"/>
    <property type="molecule type" value="Genomic_DNA"/>
</dbReference>
<keyword evidence="4" id="KW-0101">Branched-chain amino acid catabolism</keyword>
<dbReference type="Gene3D" id="1.10.1040.10">
    <property type="entry name" value="N-(1-d-carboxylethyl)-l-norvaline Dehydrogenase, domain 2"/>
    <property type="match status" value="1"/>
</dbReference>
<comment type="similarity">
    <text evidence="2">Belongs to the HIBADH-related family. 3-hydroxyisobutyrate dehydrogenase subfamily.</text>
</comment>
<dbReference type="PANTHER" id="PTHR22981:SF7">
    <property type="entry name" value="3-HYDROXYISOBUTYRATE DEHYDROGENASE, MITOCHONDRIAL"/>
    <property type="match status" value="1"/>
</dbReference>
<evidence type="ECO:0000256" key="2">
    <source>
        <dbReference type="ARBA" id="ARBA00006013"/>
    </source>
</evidence>
<reference evidence="11" key="1">
    <citation type="submission" date="2021-02" db="EMBL/GenBank/DDBJ databases">
        <authorList>
            <person name="Nowell W R."/>
        </authorList>
    </citation>
    <scope>NUCLEOTIDE SEQUENCE</scope>
</reference>
<dbReference type="GO" id="GO:0008442">
    <property type="term" value="F:3-hydroxyisobutyrate dehydrogenase activity"/>
    <property type="evidence" value="ECO:0007669"/>
    <property type="project" value="UniProtKB-EC"/>
</dbReference>
<evidence type="ECO:0000256" key="5">
    <source>
        <dbReference type="ARBA" id="ARBA00023002"/>
    </source>
</evidence>
<dbReference type="InterPro" id="IPR008927">
    <property type="entry name" value="6-PGluconate_DH-like_C_sf"/>
</dbReference>
<comment type="pathway">
    <text evidence="1">Amino-acid degradation; L-valine degradation.</text>
</comment>
<dbReference type="Pfam" id="PF03446">
    <property type="entry name" value="NAD_binding_2"/>
    <property type="match status" value="2"/>
</dbReference>